<dbReference type="Gene3D" id="1.25.10.10">
    <property type="entry name" value="Leucine-rich Repeat Variant"/>
    <property type="match status" value="1"/>
</dbReference>
<organism evidence="2 3">
    <name type="scientific">Brassica rapa subsp. trilocularis</name>
    <dbReference type="NCBI Taxonomy" id="1813537"/>
    <lineage>
        <taxon>Eukaryota</taxon>
        <taxon>Viridiplantae</taxon>
        <taxon>Streptophyta</taxon>
        <taxon>Embryophyta</taxon>
        <taxon>Tracheophyta</taxon>
        <taxon>Spermatophyta</taxon>
        <taxon>Magnoliopsida</taxon>
        <taxon>eudicotyledons</taxon>
        <taxon>Gunneridae</taxon>
        <taxon>Pentapetalae</taxon>
        <taxon>rosids</taxon>
        <taxon>malvids</taxon>
        <taxon>Brassicales</taxon>
        <taxon>Brassicaceae</taxon>
        <taxon>Brassiceae</taxon>
        <taxon>Brassica</taxon>
    </lineage>
</organism>
<dbReference type="PANTHER" id="PTHR23315:SF64">
    <property type="entry name" value="ARM REPEAT SUPERFAMILY PROTEIN"/>
    <property type="match status" value="1"/>
</dbReference>
<evidence type="ECO:0000313" key="3">
    <source>
        <dbReference type="Proteomes" id="UP000823674"/>
    </source>
</evidence>
<evidence type="ECO:0000256" key="1">
    <source>
        <dbReference type="ARBA" id="ARBA00022786"/>
    </source>
</evidence>
<dbReference type="PANTHER" id="PTHR23315">
    <property type="entry name" value="U BOX DOMAIN-CONTAINING"/>
    <property type="match status" value="1"/>
</dbReference>
<dbReference type="EMBL" id="JADBGQ010000008">
    <property type="protein sequence ID" value="KAG5382476.1"/>
    <property type="molecule type" value="Genomic_DNA"/>
</dbReference>
<dbReference type="Proteomes" id="UP000823674">
    <property type="component" value="Chromosome A09"/>
</dbReference>
<dbReference type="InterPro" id="IPR011989">
    <property type="entry name" value="ARM-like"/>
</dbReference>
<sequence length="136" mass="14644">MGTPTAKVNAACALLLSIAGPRRTPRLLYTSCAQLKRTTQSRAVTNHEATVPVLVEIVEAGTQRQKELAVSILLLLCEESVVYRTMVSREGAIPPLVALTQAGTSQAKQKVESLIEFLRQPRSVSSNGGRSSQSVR</sequence>
<name>A0ABQ7LB57_BRACM</name>
<protein>
    <recommendedName>
        <fullName evidence="4">U-box domain-containing protein</fullName>
    </recommendedName>
</protein>
<reference evidence="2 3" key="1">
    <citation type="submission" date="2021-03" db="EMBL/GenBank/DDBJ databases">
        <authorList>
            <person name="King G.J."/>
            <person name="Bancroft I."/>
            <person name="Baten A."/>
            <person name="Bloomfield J."/>
            <person name="Borpatragohain P."/>
            <person name="He Z."/>
            <person name="Irish N."/>
            <person name="Irwin J."/>
            <person name="Liu K."/>
            <person name="Mauleon R.P."/>
            <person name="Moore J."/>
            <person name="Morris R."/>
            <person name="Ostergaard L."/>
            <person name="Wang B."/>
            <person name="Wells R."/>
        </authorList>
    </citation>
    <scope>NUCLEOTIDE SEQUENCE [LARGE SCALE GENOMIC DNA]</scope>
    <source>
        <strain evidence="2">R-o-18</strain>
        <tissue evidence="2">Leaf</tissue>
    </source>
</reference>
<accession>A0ABQ7LB57</accession>
<keyword evidence="1" id="KW-0833">Ubl conjugation pathway</keyword>
<evidence type="ECO:0000313" key="2">
    <source>
        <dbReference type="EMBL" id="KAG5382476.1"/>
    </source>
</evidence>
<comment type="caution">
    <text evidence="2">The sequence shown here is derived from an EMBL/GenBank/DDBJ whole genome shotgun (WGS) entry which is preliminary data.</text>
</comment>
<evidence type="ECO:0008006" key="4">
    <source>
        <dbReference type="Google" id="ProtNLM"/>
    </source>
</evidence>
<proteinExistence type="predicted"/>
<dbReference type="InterPro" id="IPR016024">
    <property type="entry name" value="ARM-type_fold"/>
</dbReference>
<keyword evidence="3" id="KW-1185">Reference proteome</keyword>
<dbReference type="SUPFAM" id="SSF48371">
    <property type="entry name" value="ARM repeat"/>
    <property type="match status" value="1"/>
</dbReference>
<gene>
    <name evidence="2" type="primary">A09g501840.1_BraROA</name>
    <name evidence="2" type="ORF">IGI04_033946</name>
</gene>